<reference evidence="1" key="1">
    <citation type="thesis" date="2021" institute="BYU ScholarsArchive" country="Provo, UT, USA">
        <title>Applications of and Algorithms for Genome Assembly and Genomic Analyses with an Emphasis on Marine Teleosts.</title>
        <authorList>
            <person name="Pickett B.D."/>
        </authorList>
    </citation>
    <scope>NUCLEOTIDE SEQUENCE</scope>
    <source>
        <strain evidence="1">HI-2016</strain>
    </source>
</reference>
<dbReference type="Proteomes" id="UP000824540">
    <property type="component" value="Unassembled WGS sequence"/>
</dbReference>
<proteinExistence type="predicted"/>
<name>A0A8T2PNF6_9TELE</name>
<dbReference type="Pfam" id="PF25571">
    <property type="entry name" value="TPR_CCP1_N"/>
    <property type="match status" value="1"/>
</dbReference>
<evidence type="ECO:0000313" key="1">
    <source>
        <dbReference type="EMBL" id="KAG9352338.1"/>
    </source>
</evidence>
<gene>
    <name evidence="1" type="ORF">JZ751_020751</name>
</gene>
<keyword evidence="2" id="KW-1185">Reference proteome</keyword>
<protein>
    <submittedName>
        <fullName evidence="1">Uncharacterized protein</fullName>
    </submittedName>
</protein>
<evidence type="ECO:0000313" key="2">
    <source>
        <dbReference type="Proteomes" id="UP000824540"/>
    </source>
</evidence>
<comment type="caution">
    <text evidence="1">The sequence shown here is derived from an EMBL/GenBank/DDBJ whole genome shotgun (WGS) entry which is preliminary data.</text>
</comment>
<organism evidence="1 2">
    <name type="scientific">Albula glossodonta</name>
    <name type="common">roundjaw bonefish</name>
    <dbReference type="NCBI Taxonomy" id="121402"/>
    <lineage>
        <taxon>Eukaryota</taxon>
        <taxon>Metazoa</taxon>
        <taxon>Chordata</taxon>
        <taxon>Craniata</taxon>
        <taxon>Vertebrata</taxon>
        <taxon>Euteleostomi</taxon>
        <taxon>Actinopterygii</taxon>
        <taxon>Neopterygii</taxon>
        <taxon>Teleostei</taxon>
        <taxon>Albuliformes</taxon>
        <taxon>Albulidae</taxon>
        <taxon>Albula</taxon>
    </lineage>
</organism>
<dbReference type="OrthoDB" id="10253041at2759"/>
<dbReference type="EMBL" id="JAFBMS010000005">
    <property type="protein sequence ID" value="KAG9352338.1"/>
    <property type="molecule type" value="Genomic_DNA"/>
</dbReference>
<accession>A0A8T2PNF6</accession>
<sequence length="140" mass="15107">MANTDMQSPGYISCLLKLYEDWHQKDTEDANGPSAGHCSTVYNHATTRRAGREALVAGGGMALLFQTTQIRVSTASLYQGGLLPAWLLIQGPKGDVCPQHLPLYRFPHPQLCNLFEGNGPSNISLANNFADCMAGAIMTP</sequence>
<dbReference type="AlphaFoldDB" id="A0A8T2PNF6"/>